<feature type="region of interest" description="Disordered" evidence="3">
    <location>
        <begin position="137"/>
        <end position="192"/>
    </location>
</feature>
<sequence>MFSKSALAVTLPLLVSSAIAGDCVRRYTVKDGDTCDSISADNSVSTYQLAMINKGYIDEQCGNLDPGASICLGYEGEDCTSTYVVKAQDTCDQINSAHSLDITTLLANNPQINDKCDNIYVGEVLCVLPEIRVPPSGSGSGSGATASVNLAPPASATLASQATPTSSGSDNSNNGDNSGDDDDESLPYCDEL</sequence>
<feature type="signal peptide" evidence="4">
    <location>
        <begin position="1"/>
        <end position="20"/>
    </location>
</feature>
<dbReference type="Gene3D" id="3.10.350.10">
    <property type="entry name" value="LysM domain"/>
    <property type="match status" value="2"/>
</dbReference>
<evidence type="ECO:0000259" key="5">
    <source>
        <dbReference type="PROSITE" id="PS51782"/>
    </source>
</evidence>
<feature type="compositionally biased region" description="Acidic residues" evidence="3">
    <location>
        <begin position="178"/>
        <end position="192"/>
    </location>
</feature>
<accession>A0ABR3FQK5</accession>
<evidence type="ECO:0000313" key="7">
    <source>
        <dbReference type="Proteomes" id="UP001465976"/>
    </source>
</evidence>
<dbReference type="EMBL" id="JBAHYK010000150">
    <property type="protein sequence ID" value="KAL0577552.1"/>
    <property type="molecule type" value="Genomic_DNA"/>
</dbReference>
<gene>
    <name evidence="6" type="ORF">V5O48_004450</name>
</gene>
<dbReference type="Proteomes" id="UP001465976">
    <property type="component" value="Unassembled WGS sequence"/>
</dbReference>
<comment type="caution">
    <text evidence="6">The sequence shown here is derived from an EMBL/GenBank/DDBJ whole genome shotgun (WGS) entry which is preliminary data.</text>
</comment>
<name>A0ABR3FQK5_9AGAR</name>
<evidence type="ECO:0000256" key="3">
    <source>
        <dbReference type="SAM" id="MobiDB-lite"/>
    </source>
</evidence>
<evidence type="ECO:0000256" key="4">
    <source>
        <dbReference type="SAM" id="SignalP"/>
    </source>
</evidence>
<dbReference type="InterPro" id="IPR036779">
    <property type="entry name" value="LysM_dom_sf"/>
</dbReference>
<feature type="domain" description="LysM" evidence="5">
    <location>
        <begin position="81"/>
        <end position="127"/>
    </location>
</feature>
<dbReference type="CDD" id="cd00118">
    <property type="entry name" value="LysM"/>
    <property type="match status" value="2"/>
</dbReference>
<dbReference type="PROSITE" id="PS51782">
    <property type="entry name" value="LYSM"/>
    <property type="match status" value="2"/>
</dbReference>
<reference evidence="6 7" key="1">
    <citation type="submission" date="2024-02" db="EMBL/GenBank/DDBJ databases">
        <title>A draft genome for the cacao thread blight pathogen Marasmius crinis-equi.</title>
        <authorList>
            <person name="Cohen S.P."/>
            <person name="Baruah I.K."/>
            <person name="Amoako-Attah I."/>
            <person name="Bukari Y."/>
            <person name="Meinhardt L.W."/>
            <person name="Bailey B.A."/>
        </authorList>
    </citation>
    <scope>NUCLEOTIDE SEQUENCE [LARGE SCALE GENOMIC DNA]</scope>
    <source>
        <strain evidence="6 7">GH-76</strain>
    </source>
</reference>
<dbReference type="SMART" id="SM00257">
    <property type="entry name" value="LysM"/>
    <property type="match status" value="2"/>
</dbReference>
<dbReference type="InterPro" id="IPR052210">
    <property type="entry name" value="LysM1-like"/>
</dbReference>
<keyword evidence="2" id="KW-0843">Virulence</keyword>
<dbReference type="SUPFAM" id="SSF54106">
    <property type="entry name" value="LysM domain"/>
    <property type="match status" value="2"/>
</dbReference>
<feature type="domain" description="LysM" evidence="5">
    <location>
        <begin position="25"/>
        <end position="72"/>
    </location>
</feature>
<dbReference type="PANTHER" id="PTHR34997:SF1">
    <property type="entry name" value="PEPTIDOGLYCAN-BINDING LYSIN DOMAIN"/>
    <property type="match status" value="1"/>
</dbReference>
<keyword evidence="1" id="KW-0147">Chitin-binding</keyword>
<dbReference type="PANTHER" id="PTHR34997">
    <property type="entry name" value="AM15"/>
    <property type="match status" value="1"/>
</dbReference>
<keyword evidence="7" id="KW-1185">Reference proteome</keyword>
<protein>
    <recommendedName>
        <fullName evidence="5">LysM domain-containing protein</fullName>
    </recommendedName>
</protein>
<evidence type="ECO:0000313" key="6">
    <source>
        <dbReference type="EMBL" id="KAL0577552.1"/>
    </source>
</evidence>
<organism evidence="6 7">
    <name type="scientific">Marasmius crinis-equi</name>
    <dbReference type="NCBI Taxonomy" id="585013"/>
    <lineage>
        <taxon>Eukaryota</taxon>
        <taxon>Fungi</taxon>
        <taxon>Dikarya</taxon>
        <taxon>Basidiomycota</taxon>
        <taxon>Agaricomycotina</taxon>
        <taxon>Agaricomycetes</taxon>
        <taxon>Agaricomycetidae</taxon>
        <taxon>Agaricales</taxon>
        <taxon>Marasmiineae</taxon>
        <taxon>Marasmiaceae</taxon>
        <taxon>Marasmius</taxon>
    </lineage>
</organism>
<feature type="compositionally biased region" description="Low complexity" evidence="3">
    <location>
        <begin position="166"/>
        <end position="177"/>
    </location>
</feature>
<evidence type="ECO:0000256" key="1">
    <source>
        <dbReference type="ARBA" id="ARBA00022669"/>
    </source>
</evidence>
<evidence type="ECO:0000256" key="2">
    <source>
        <dbReference type="ARBA" id="ARBA00023026"/>
    </source>
</evidence>
<proteinExistence type="predicted"/>
<keyword evidence="4" id="KW-0732">Signal</keyword>
<dbReference type="InterPro" id="IPR018392">
    <property type="entry name" value="LysM"/>
</dbReference>
<dbReference type="Pfam" id="PF01476">
    <property type="entry name" value="LysM"/>
    <property type="match status" value="2"/>
</dbReference>
<feature type="chain" id="PRO_5046617327" description="LysM domain-containing protein" evidence="4">
    <location>
        <begin position="21"/>
        <end position="192"/>
    </location>
</feature>